<dbReference type="Proteomes" id="UP000298652">
    <property type="component" value="Chromosome 4"/>
</dbReference>
<feature type="domain" description="HTH myb-type" evidence="7">
    <location>
        <begin position="136"/>
        <end position="184"/>
    </location>
</feature>
<dbReference type="Gene3D" id="1.10.10.60">
    <property type="entry name" value="Homeodomain-like"/>
    <property type="match status" value="1"/>
</dbReference>
<evidence type="ECO:0000256" key="4">
    <source>
        <dbReference type="ARBA" id="ARBA00023242"/>
    </source>
</evidence>
<dbReference type="NCBIfam" id="TIGR01557">
    <property type="entry name" value="myb_SHAQKYF"/>
    <property type="match status" value="1"/>
</dbReference>
<dbReference type="Gramene" id="TKW20891">
    <property type="protein sequence ID" value="TKW20891"/>
    <property type="gene ID" value="SEVIR_4G198500v2"/>
</dbReference>
<dbReference type="GO" id="GO:0003677">
    <property type="term" value="F:DNA binding"/>
    <property type="evidence" value="ECO:0007669"/>
    <property type="project" value="UniProtKB-KW"/>
</dbReference>
<feature type="domain" description="Myb-like" evidence="5">
    <location>
        <begin position="136"/>
        <end position="180"/>
    </location>
</feature>
<evidence type="ECO:0000259" key="6">
    <source>
        <dbReference type="PROSITE" id="PS51293"/>
    </source>
</evidence>
<gene>
    <name evidence="8" type="ORF">SEVIR_4G198500v2</name>
</gene>
<dbReference type="PROSITE" id="PS51294">
    <property type="entry name" value="HTH_MYB"/>
    <property type="match status" value="1"/>
</dbReference>
<feature type="domain" description="SANT" evidence="6">
    <location>
        <begin position="136"/>
        <end position="184"/>
    </location>
</feature>
<reference evidence="8" key="1">
    <citation type="submission" date="2019-03" db="EMBL/GenBank/DDBJ databases">
        <title>WGS assembly of Setaria viridis.</title>
        <authorList>
            <person name="Huang P."/>
            <person name="Jenkins J."/>
            <person name="Grimwood J."/>
            <person name="Barry K."/>
            <person name="Healey A."/>
            <person name="Mamidi S."/>
            <person name="Sreedasyam A."/>
            <person name="Shu S."/>
            <person name="Feldman M."/>
            <person name="Wu J."/>
            <person name="Yu Y."/>
            <person name="Chen C."/>
            <person name="Johnson J."/>
            <person name="Rokhsar D."/>
            <person name="Baxter I."/>
            <person name="Schmutz J."/>
            <person name="Brutnell T."/>
            <person name="Kellogg E."/>
        </authorList>
    </citation>
    <scope>NUCLEOTIDE SEQUENCE [LARGE SCALE GENOMIC DNA]</scope>
</reference>
<name>A0A4U6UW36_SETVI</name>
<keyword evidence="9" id="KW-1185">Reference proteome</keyword>
<evidence type="ECO:0000313" key="9">
    <source>
        <dbReference type="Proteomes" id="UP000298652"/>
    </source>
</evidence>
<evidence type="ECO:0000259" key="5">
    <source>
        <dbReference type="PROSITE" id="PS50090"/>
    </source>
</evidence>
<dbReference type="EMBL" id="CM016555">
    <property type="protein sequence ID" value="TKW20891.1"/>
    <property type="molecule type" value="Genomic_DNA"/>
</dbReference>
<dbReference type="InterPro" id="IPR001005">
    <property type="entry name" value="SANT/Myb"/>
</dbReference>
<evidence type="ECO:0000256" key="1">
    <source>
        <dbReference type="ARBA" id="ARBA00023015"/>
    </source>
</evidence>
<dbReference type="PANTHER" id="PTHR44042">
    <property type="entry name" value="DUPLICATED HOMEODOMAIN-LIKE SUPERFAMILY PROTEIN-RELATED"/>
    <property type="match status" value="1"/>
</dbReference>
<protein>
    <submittedName>
        <fullName evidence="8">Uncharacterized protein</fullName>
    </submittedName>
</protein>
<keyword evidence="3" id="KW-0804">Transcription</keyword>
<dbReference type="PANTHER" id="PTHR44042:SF61">
    <property type="entry name" value="HTH MYB-TYPE DOMAIN-CONTAINING PROTEIN"/>
    <property type="match status" value="1"/>
</dbReference>
<dbReference type="PROSITE" id="PS51293">
    <property type="entry name" value="SANT"/>
    <property type="match status" value="1"/>
</dbReference>
<evidence type="ECO:0000259" key="7">
    <source>
        <dbReference type="PROSITE" id="PS51294"/>
    </source>
</evidence>
<dbReference type="PROSITE" id="PS50090">
    <property type="entry name" value="MYB_LIKE"/>
    <property type="match status" value="1"/>
</dbReference>
<evidence type="ECO:0000256" key="3">
    <source>
        <dbReference type="ARBA" id="ARBA00023163"/>
    </source>
</evidence>
<keyword evidence="1" id="KW-0805">Transcription regulation</keyword>
<sequence>MDPRFNGEWRASEIQTVKSLIARHNTNNNHANNMNKKHTDIVDELQAMFPLKEKHQVTNLYVELMVEIIQSGNQHVATSSNLMNGNFGMPMEDPAMGNMEEVLCSSLMEEMGAMRKGEEALQKQPTLRKQHAARFWTEEEHRQFLYGLRAYGRGNWKIISRHYVPSKTPVQISSHAQKYFQRLQNPTKKQRYSINDVGLYEAEPRVQNNASGQERLTFARGAYNPNHYGSGGQPTAMNNLPKVRLPLPHITSQASSSQAATLATGHQQQMEANGSFVAPSVEGDGSHMAWTSDQQGEFLDNQWFMDLRMD</sequence>
<evidence type="ECO:0000256" key="2">
    <source>
        <dbReference type="ARBA" id="ARBA00023125"/>
    </source>
</evidence>
<dbReference type="InterPro" id="IPR006447">
    <property type="entry name" value="Myb_dom_plants"/>
</dbReference>
<evidence type="ECO:0000313" key="8">
    <source>
        <dbReference type="EMBL" id="TKW20891.1"/>
    </source>
</evidence>
<dbReference type="InterPro" id="IPR009057">
    <property type="entry name" value="Homeodomain-like_sf"/>
</dbReference>
<dbReference type="Pfam" id="PF23671">
    <property type="entry name" value="HTH_70"/>
    <property type="match status" value="1"/>
</dbReference>
<dbReference type="CDD" id="cd00167">
    <property type="entry name" value="SANT"/>
    <property type="match status" value="1"/>
</dbReference>
<dbReference type="InterPro" id="IPR017884">
    <property type="entry name" value="SANT_dom"/>
</dbReference>
<dbReference type="SUPFAM" id="SSF46689">
    <property type="entry name" value="Homeodomain-like"/>
    <property type="match status" value="1"/>
</dbReference>
<dbReference type="SMART" id="SM00717">
    <property type="entry name" value="SANT"/>
    <property type="match status" value="1"/>
</dbReference>
<keyword evidence="2" id="KW-0238">DNA-binding</keyword>
<dbReference type="AlphaFoldDB" id="A0A4U6UW36"/>
<dbReference type="InterPro" id="IPR056195">
    <property type="entry name" value="HTH_70"/>
</dbReference>
<dbReference type="OMA" id="TNHEKNK"/>
<dbReference type="InterPro" id="IPR017930">
    <property type="entry name" value="Myb_dom"/>
</dbReference>
<proteinExistence type="predicted"/>
<accession>A0A4U6UW36</accession>
<dbReference type="Pfam" id="PF00249">
    <property type="entry name" value="Myb_DNA-binding"/>
    <property type="match status" value="1"/>
</dbReference>
<keyword evidence="4" id="KW-0539">Nucleus</keyword>
<organism evidence="8 9">
    <name type="scientific">Setaria viridis</name>
    <name type="common">Green bristlegrass</name>
    <name type="synonym">Setaria italica subsp. viridis</name>
    <dbReference type="NCBI Taxonomy" id="4556"/>
    <lineage>
        <taxon>Eukaryota</taxon>
        <taxon>Viridiplantae</taxon>
        <taxon>Streptophyta</taxon>
        <taxon>Embryophyta</taxon>
        <taxon>Tracheophyta</taxon>
        <taxon>Spermatophyta</taxon>
        <taxon>Magnoliopsida</taxon>
        <taxon>Liliopsida</taxon>
        <taxon>Poales</taxon>
        <taxon>Poaceae</taxon>
        <taxon>PACMAD clade</taxon>
        <taxon>Panicoideae</taxon>
        <taxon>Panicodae</taxon>
        <taxon>Paniceae</taxon>
        <taxon>Cenchrinae</taxon>
        <taxon>Setaria</taxon>
    </lineage>
</organism>